<comment type="caution">
    <text evidence="7">The sequence shown here is derived from an EMBL/GenBank/DDBJ whole genome shotgun (WGS) entry which is preliminary data.</text>
</comment>
<keyword evidence="3" id="KW-0234">DNA repair</keyword>
<accession>A0AAV8SGP0</accession>
<comment type="subcellular location">
    <subcellularLocation>
        <location evidence="1">Nucleus</location>
    </subcellularLocation>
</comment>
<dbReference type="AlphaFoldDB" id="A0AAV8SGP0"/>
<dbReference type="PANTHER" id="PTHR12663">
    <property type="entry name" value="ANDROGEN INDUCED INHIBITOR OF PROLIFERATION AS3 / PDS5-RELATED"/>
    <property type="match status" value="1"/>
</dbReference>
<dbReference type="GO" id="GO:0007064">
    <property type="term" value="P:mitotic sister chromatid cohesion"/>
    <property type="evidence" value="ECO:0007669"/>
    <property type="project" value="InterPro"/>
</dbReference>
<protein>
    <recommendedName>
        <fullName evidence="6">PTM/DIR17-like Tudor domain-containing protein</fullName>
    </recommendedName>
</protein>
<dbReference type="Gene3D" id="2.30.30.140">
    <property type="match status" value="1"/>
</dbReference>
<evidence type="ECO:0000256" key="5">
    <source>
        <dbReference type="SAM" id="MobiDB-lite"/>
    </source>
</evidence>
<keyword evidence="2" id="KW-0227">DNA damage</keyword>
<evidence type="ECO:0000256" key="2">
    <source>
        <dbReference type="ARBA" id="ARBA00022763"/>
    </source>
</evidence>
<dbReference type="EMBL" id="JAIWQS010000011">
    <property type="protein sequence ID" value="KAJ8751174.1"/>
    <property type="molecule type" value="Genomic_DNA"/>
</dbReference>
<evidence type="ECO:0000313" key="8">
    <source>
        <dbReference type="Proteomes" id="UP001159364"/>
    </source>
</evidence>
<gene>
    <name evidence="7" type="ORF">K2173_016355</name>
</gene>
<evidence type="ECO:0000313" key="7">
    <source>
        <dbReference type="EMBL" id="KAJ8751174.1"/>
    </source>
</evidence>
<feature type="compositionally biased region" description="Basic and acidic residues" evidence="5">
    <location>
        <begin position="561"/>
        <end position="572"/>
    </location>
</feature>
<evidence type="ECO:0000256" key="1">
    <source>
        <dbReference type="ARBA" id="ARBA00004123"/>
    </source>
</evidence>
<evidence type="ECO:0000259" key="6">
    <source>
        <dbReference type="Pfam" id="PF21743"/>
    </source>
</evidence>
<evidence type="ECO:0000256" key="3">
    <source>
        <dbReference type="ARBA" id="ARBA00023204"/>
    </source>
</evidence>
<feature type="domain" description="PTM/DIR17-like Tudor" evidence="6">
    <location>
        <begin position="191"/>
        <end position="223"/>
    </location>
</feature>
<feature type="compositionally biased region" description="Basic and acidic residues" evidence="5">
    <location>
        <begin position="116"/>
        <end position="129"/>
    </location>
</feature>
<feature type="region of interest" description="Disordered" evidence="5">
    <location>
        <begin position="552"/>
        <end position="572"/>
    </location>
</feature>
<name>A0AAV8SGP0_9ROSI</name>
<dbReference type="GO" id="GO:0000785">
    <property type="term" value="C:chromatin"/>
    <property type="evidence" value="ECO:0007669"/>
    <property type="project" value="TreeGrafter"/>
</dbReference>
<dbReference type="GO" id="GO:0006281">
    <property type="term" value="P:DNA repair"/>
    <property type="evidence" value="ECO:0007669"/>
    <property type="project" value="UniProtKB-KW"/>
</dbReference>
<dbReference type="InterPro" id="IPR039776">
    <property type="entry name" value="Pds5"/>
</dbReference>
<keyword evidence="8" id="KW-1185">Reference proteome</keyword>
<feature type="region of interest" description="Disordered" evidence="5">
    <location>
        <begin position="91"/>
        <end position="129"/>
    </location>
</feature>
<feature type="compositionally biased region" description="Basic and acidic residues" evidence="5">
    <location>
        <begin position="91"/>
        <end position="104"/>
    </location>
</feature>
<reference evidence="7 8" key="1">
    <citation type="submission" date="2021-09" db="EMBL/GenBank/DDBJ databases">
        <title>Genomic insights and catalytic innovation underlie evolution of tropane alkaloids biosynthesis.</title>
        <authorList>
            <person name="Wang Y.-J."/>
            <person name="Tian T."/>
            <person name="Huang J.-P."/>
            <person name="Huang S.-X."/>
        </authorList>
    </citation>
    <scope>NUCLEOTIDE SEQUENCE [LARGE SCALE GENOMIC DNA]</scope>
    <source>
        <strain evidence="7">KIB-2018</strain>
        <tissue evidence="7">Leaf</tissue>
    </source>
</reference>
<dbReference type="PANTHER" id="PTHR12663:SF24">
    <property type="entry name" value="TUDOR DOMAIN-CONTAINING PROTEIN"/>
    <property type="match status" value="1"/>
</dbReference>
<dbReference type="InterPro" id="IPR047365">
    <property type="entry name" value="Tudor_AtPTM-like"/>
</dbReference>
<feature type="region of interest" description="Disordered" evidence="5">
    <location>
        <begin position="399"/>
        <end position="420"/>
    </location>
</feature>
<evidence type="ECO:0000256" key="4">
    <source>
        <dbReference type="ARBA" id="ARBA00023242"/>
    </source>
</evidence>
<keyword evidence="4" id="KW-0539">Nucleus</keyword>
<dbReference type="GO" id="GO:0005634">
    <property type="term" value="C:nucleus"/>
    <property type="evidence" value="ECO:0007669"/>
    <property type="project" value="UniProtKB-SubCell"/>
</dbReference>
<dbReference type="CDD" id="cd20404">
    <property type="entry name" value="Tudor_Agenet_AtEML-like"/>
    <property type="match status" value="1"/>
</dbReference>
<dbReference type="Pfam" id="PF21743">
    <property type="entry name" value="PTM_DIR17_Tudor"/>
    <property type="match status" value="1"/>
</dbReference>
<organism evidence="7 8">
    <name type="scientific">Erythroxylum novogranatense</name>
    <dbReference type="NCBI Taxonomy" id="1862640"/>
    <lineage>
        <taxon>Eukaryota</taxon>
        <taxon>Viridiplantae</taxon>
        <taxon>Streptophyta</taxon>
        <taxon>Embryophyta</taxon>
        <taxon>Tracheophyta</taxon>
        <taxon>Spermatophyta</taxon>
        <taxon>Magnoliopsida</taxon>
        <taxon>eudicotyledons</taxon>
        <taxon>Gunneridae</taxon>
        <taxon>Pentapetalae</taxon>
        <taxon>rosids</taxon>
        <taxon>fabids</taxon>
        <taxon>Malpighiales</taxon>
        <taxon>Erythroxylaceae</taxon>
        <taxon>Erythroxylum</taxon>
    </lineage>
</organism>
<sequence>MENKILEKLESKKRLVSATQKGKDDVCQLQDIETNDEIKLAALKDQVIRKVATSKSKRDKFTTKINQTGSTATNVKGQENLELRSEKANIKGKNSLEKKTRPSSEIEISGVGSPLEAKDAKENKDSMETPWKRKRGADAEIMQTYLSSADTNMSRCRPRKEVPAFRLVSLGEGDCFRIVGKRIKVYWPESRRWFIGRIKSFDNKKKHHSILYEDGDKEELELSKERFELEILPSEGFNLRIESKFQKRYAASEDDLASREHVQEESAFGHDAKIVSESSEIRMKTAVNDLFGRKWTTEVKVQEAKMRSGKSVAFMDVALHSELDKELLCHELLDAKESTLFVPRNGDDGSESTEDMSKEVTAVKEAQTGGLEFHSEGKTVCLDERISKSVVTLTYTRRRGASKPATKPTNLKTKSVSDAEISRELKLPKREVSHKVHTRIDEDMKHSEVNMKYVQHDIHVKKDVIFDLKKENDKAFSNLIGKSEENDPVSLAAQGSPLCVNAENMQKKPLASAGSISKSNELPVPPAADVKEKVRREYAKLDEGNSIIQQEKASVAEAEYESGKEITLHRPE</sequence>
<proteinExistence type="predicted"/>
<dbReference type="Proteomes" id="UP001159364">
    <property type="component" value="Linkage Group LG11"/>
</dbReference>